<sequence>MAENLKRSLSSSAEGTDFRPGMEVSHGKLKRSLSSSAEGTIRTDNHKIQ</sequence>
<evidence type="ECO:0008006" key="4">
    <source>
        <dbReference type="Google" id="ProtNLM"/>
    </source>
</evidence>
<protein>
    <recommendedName>
        <fullName evidence="4">Transposase</fullName>
    </recommendedName>
</protein>
<evidence type="ECO:0000313" key="3">
    <source>
        <dbReference type="Proteomes" id="UP001161497"/>
    </source>
</evidence>
<proteinExistence type="predicted"/>
<name>A0ABM9IA22_9BACT</name>
<accession>A0ABM9IA22</accession>
<feature type="region of interest" description="Disordered" evidence="1">
    <location>
        <begin position="1"/>
        <end position="49"/>
    </location>
</feature>
<organism evidence="2 3">
    <name type="scientific">Candidatus Methylacidiphilum fumarolicum</name>
    <dbReference type="NCBI Taxonomy" id="591154"/>
    <lineage>
        <taxon>Bacteria</taxon>
        <taxon>Pseudomonadati</taxon>
        <taxon>Verrucomicrobiota</taxon>
        <taxon>Methylacidiphilae</taxon>
        <taxon>Methylacidiphilales</taxon>
        <taxon>Methylacidiphilaceae</taxon>
        <taxon>Methylacidiphilum (ex Ratnadevi et al. 2023)</taxon>
    </lineage>
</organism>
<evidence type="ECO:0000313" key="2">
    <source>
        <dbReference type="EMBL" id="CAI9084476.1"/>
    </source>
</evidence>
<dbReference type="Proteomes" id="UP001161497">
    <property type="component" value="Chromosome"/>
</dbReference>
<dbReference type="EMBL" id="OX458932">
    <property type="protein sequence ID" value="CAI9084476.1"/>
    <property type="molecule type" value="Genomic_DNA"/>
</dbReference>
<evidence type="ECO:0000256" key="1">
    <source>
        <dbReference type="SAM" id="MobiDB-lite"/>
    </source>
</evidence>
<keyword evidence="3" id="KW-1185">Reference proteome</keyword>
<gene>
    <name evidence="2" type="ORF">MFUM_0065</name>
</gene>
<reference evidence="2" key="1">
    <citation type="submission" date="2023-03" db="EMBL/GenBank/DDBJ databases">
        <authorList>
            <person name="Cremers G."/>
            <person name="Picone N."/>
        </authorList>
    </citation>
    <scope>NUCLEOTIDE SEQUENCE</scope>
    <source>
        <strain evidence="2">Sample_alias</strain>
    </source>
</reference>